<proteinExistence type="predicted"/>
<evidence type="ECO:0000313" key="2">
    <source>
        <dbReference type="EMBL" id="GAA0497633.1"/>
    </source>
</evidence>
<organism evidence="2 3">
    <name type="scientific">Streptomyces olivaceiscleroticus</name>
    <dbReference type="NCBI Taxonomy" id="68245"/>
    <lineage>
        <taxon>Bacteria</taxon>
        <taxon>Bacillati</taxon>
        <taxon>Actinomycetota</taxon>
        <taxon>Actinomycetes</taxon>
        <taxon>Kitasatosporales</taxon>
        <taxon>Streptomycetaceae</taxon>
        <taxon>Streptomyces</taxon>
    </lineage>
</organism>
<protein>
    <submittedName>
        <fullName evidence="2">Uncharacterized protein</fullName>
    </submittedName>
</protein>
<dbReference type="Proteomes" id="UP001500909">
    <property type="component" value="Unassembled WGS sequence"/>
</dbReference>
<evidence type="ECO:0000313" key="3">
    <source>
        <dbReference type="Proteomes" id="UP001500909"/>
    </source>
</evidence>
<comment type="caution">
    <text evidence="2">The sequence shown here is derived from an EMBL/GenBank/DDBJ whole genome shotgun (WGS) entry which is preliminary data.</text>
</comment>
<accession>A0ABN1BIS1</accession>
<name>A0ABN1BIS1_9ACTN</name>
<feature type="region of interest" description="Disordered" evidence="1">
    <location>
        <begin position="1"/>
        <end position="27"/>
    </location>
</feature>
<sequence length="95" mass="10163">MRKVSGPSRPGSLNARDAVESATSARRATSVRVGDMAAFLAATAGGGHRPYQILRKRINACRVLPSPATGHHRTPPDTTAYCYPPRVIYFAVAGR</sequence>
<reference evidence="2 3" key="1">
    <citation type="journal article" date="2019" name="Int. J. Syst. Evol. Microbiol.">
        <title>The Global Catalogue of Microorganisms (GCM) 10K type strain sequencing project: providing services to taxonomists for standard genome sequencing and annotation.</title>
        <authorList>
            <consortium name="The Broad Institute Genomics Platform"/>
            <consortium name="The Broad Institute Genome Sequencing Center for Infectious Disease"/>
            <person name="Wu L."/>
            <person name="Ma J."/>
        </authorList>
    </citation>
    <scope>NUCLEOTIDE SEQUENCE [LARGE SCALE GENOMIC DNA]</scope>
    <source>
        <strain evidence="2 3">JCM 4805</strain>
    </source>
</reference>
<dbReference type="EMBL" id="BAAABY010000058">
    <property type="protein sequence ID" value="GAA0497633.1"/>
    <property type="molecule type" value="Genomic_DNA"/>
</dbReference>
<gene>
    <name evidence="2" type="ORF">GCM10010361_74010</name>
</gene>
<evidence type="ECO:0000256" key="1">
    <source>
        <dbReference type="SAM" id="MobiDB-lite"/>
    </source>
</evidence>
<keyword evidence="3" id="KW-1185">Reference proteome</keyword>